<keyword evidence="1" id="KW-0732">Signal</keyword>
<protein>
    <recommendedName>
        <fullName evidence="4">Hydrophobic seed protein domain-containing protein</fullName>
    </recommendedName>
</protein>
<evidence type="ECO:0008006" key="4">
    <source>
        <dbReference type="Google" id="ProtNLM"/>
    </source>
</evidence>
<reference evidence="2" key="3">
    <citation type="submission" date="2022-01" db="UniProtKB">
        <authorList>
            <consortium name="EnsemblPlants"/>
        </authorList>
    </citation>
    <scope>IDENTIFICATION</scope>
    <source>
        <strain evidence="2">subsp. vulgare</strain>
    </source>
</reference>
<name>A0A8I6XDT8_HORVV</name>
<dbReference type="Proteomes" id="UP000011116">
    <property type="component" value="Chromosome 3H"/>
</dbReference>
<dbReference type="AlphaFoldDB" id="A0A8I6XDT8"/>
<proteinExistence type="predicted"/>
<evidence type="ECO:0000313" key="2">
    <source>
        <dbReference type="EnsemblPlants" id="HORVU.MOREX.r3.3HG0322910.1.CDS1"/>
    </source>
</evidence>
<accession>A0A8I6XDT8</accession>
<sequence>MPLRRLCLFSLFMGLLLVVAFAGGRGPPPQAADGGCYKTVTGVPSSCAGQFIRALFSGSVITDFCCGLLACVAESTCASVLHGVCPYPEKNLPCPPHQAGRVYHRHG</sequence>
<reference evidence="2" key="2">
    <citation type="submission" date="2020-10" db="EMBL/GenBank/DDBJ databases">
        <authorList>
            <person name="Scholz U."/>
            <person name="Mascher M."/>
            <person name="Fiebig A."/>
        </authorList>
    </citation>
    <scope>NUCLEOTIDE SEQUENCE [LARGE SCALE GENOMIC DNA]</scope>
    <source>
        <strain evidence="2">cv. Morex</strain>
    </source>
</reference>
<feature type="signal peptide" evidence="1">
    <location>
        <begin position="1"/>
        <end position="22"/>
    </location>
</feature>
<dbReference type="Gramene" id="HORVU.MOREX.r2.3HG0269560.1">
    <property type="protein sequence ID" value="HORVU.MOREX.r2.3HG0269560.1.CDS.1"/>
    <property type="gene ID" value="HORVU.MOREX.r2.3HG0269560"/>
</dbReference>
<organism evidence="2 3">
    <name type="scientific">Hordeum vulgare subsp. vulgare</name>
    <name type="common">Domesticated barley</name>
    <dbReference type="NCBI Taxonomy" id="112509"/>
    <lineage>
        <taxon>Eukaryota</taxon>
        <taxon>Viridiplantae</taxon>
        <taxon>Streptophyta</taxon>
        <taxon>Embryophyta</taxon>
        <taxon>Tracheophyta</taxon>
        <taxon>Spermatophyta</taxon>
        <taxon>Magnoliopsida</taxon>
        <taxon>Liliopsida</taxon>
        <taxon>Poales</taxon>
        <taxon>Poaceae</taxon>
        <taxon>BOP clade</taxon>
        <taxon>Pooideae</taxon>
        <taxon>Triticodae</taxon>
        <taxon>Triticeae</taxon>
        <taxon>Hordeinae</taxon>
        <taxon>Hordeum</taxon>
    </lineage>
</organism>
<reference evidence="3" key="1">
    <citation type="journal article" date="2012" name="Nature">
        <title>A physical, genetic and functional sequence assembly of the barley genome.</title>
        <authorList>
            <consortium name="The International Barley Genome Sequencing Consortium"/>
            <person name="Mayer K.F."/>
            <person name="Waugh R."/>
            <person name="Brown J.W."/>
            <person name="Schulman A."/>
            <person name="Langridge P."/>
            <person name="Platzer M."/>
            <person name="Fincher G.B."/>
            <person name="Muehlbauer G.J."/>
            <person name="Sato K."/>
            <person name="Close T.J."/>
            <person name="Wise R.P."/>
            <person name="Stein N."/>
        </authorList>
    </citation>
    <scope>NUCLEOTIDE SEQUENCE [LARGE SCALE GENOMIC DNA]</scope>
    <source>
        <strain evidence="3">cv. Morex</strain>
    </source>
</reference>
<keyword evidence="3" id="KW-1185">Reference proteome</keyword>
<dbReference type="EnsemblPlants" id="HORVU.MOREX.r3.3HG0322910.1">
    <property type="protein sequence ID" value="HORVU.MOREX.r3.3HG0322910.1.CDS1"/>
    <property type="gene ID" value="HORVU.MOREX.r3.3HG0322910"/>
</dbReference>
<dbReference type="Gramene" id="HORVU.MOREX.r3.3HG0322910.1">
    <property type="protein sequence ID" value="HORVU.MOREX.r3.3HG0322910.1.CDS1"/>
    <property type="gene ID" value="HORVU.MOREX.r3.3HG0322910"/>
</dbReference>
<evidence type="ECO:0000256" key="1">
    <source>
        <dbReference type="SAM" id="SignalP"/>
    </source>
</evidence>
<evidence type="ECO:0000313" key="3">
    <source>
        <dbReference type="Proteomes" id="UP000011116"/>
    </source>
</evidence>
<feature type="chain" id="PRO_5035193832" description="Hydrophobic seed protein domain-containing protein" evidence="1">
    <location>
        <begin position="23"/>
        <end position="107"/>
    </location>
</feature>